<dbReference type="PANTHER" id="PTHR47354">
    <property type="entry name" value="NADH OXIDOREDUCTASE HCR"/>
    <property type="match status" value="1"/>
</dbReference>
<dbReference type="InterPro" id="IPR017927">
    <property type="entry name" value="FAD-bd_FR_type"/>
</dbReference>
<dbReference type="InterPro" id="IPR039261">
    <property type="entry name" value="FNR_nucleotide-bd"/>
</dbReference>
<dbReference type="GO" id="GO:0016491">
    <property type="term" value="F:oxidoreductase activity"/>
    <property type="evidence" value="ECO:0007669"/>
    <property type="project" value="InterPro"/>
</dbReference>
<dbReference type="InterPro" id="IPR012675">
    <property type="entry name" value="Beta-grasp_dom_sf"/>
</dbReference>
<dbReference type="PROSITE" id="PS51384">
    <property type="entry name" value="FAD_FR"/>
    <property type="match status" value="1"/>
</dbReference>
<proteinExistence type="predicted"/>
<dbReference type="Gene3D" id="3.40.50.80">
    <property type="entry name" value="Nucleotide-binding domain of ferredoxin-NADP reductase (FNR) module"/>
    <property type="match status" value="1"/>
</dbReference>
<gene>
    <name evidence="3" type="primary">pobB</name>
    <name evidence="3" type="ORF">AQPW35_07230</name>
</gene>
<evidence type="ECO:0000259" key="2">
    <source>
        <dbReference type="PROSITE" id="PS51384"/>
    </source>
</evidence>
<feature type="domain" description="FAD-binding FR-type" evidence="2">
    <location>
        <begin position="5"/>
        <end position="108"/>
    </location>
</feature>
<dbReference type="PRINTS" id="PR00409">
    <property type="entry name" value="PHDIOXRDTASE"/>
</dbReference>
<dbReference type="PANTHER" id="PTHR47354:SF2">
    <property type="entry name" value="BLR2392 PROTEIN"/>
    <property type="match status" value="1"/>
</dbReference>
<dbReference type="InterPro" id="IPR036010">
    <property type="entry name" value="2Fe-2S_ferredoxin-like_sf"/>
</dbReference>
<reference evidence="4" key="1">
    <citation type="submission" date="2019-03" db="EMBL/GenBank/DDBJ databases">
        <title>Aquabacterium pictum sp.nov., the first bacteriochlorophyll a-containing freshwater bacterium in the genus Aquabacterium of the class Betaproteobacteria.</title>
        <authorList>
            <person name="Hirose S."/>
            <person name="Tank M."/>
            <person name="Hara E."/>
            <person name="Tamaki H."/>
            <person name="Takaichi S."/>
            <person name="Haruta S."/>
            <person name="Hanada S."/>
        </authorList>
    </citation>
    <scope>NUCLEOTIDE SEQUENCE [LARGE SCALE GENOMIC DNA]</scope>
    <source>
        <strain evidence="4">W35</strain>
    </source>
</reference>
<keyword evidence="4" id="KW-1185">Reference proteome</keyword>
<dbReference type="OrthoDB" id="370747at2"/>
<dbReference type="Proteomes" id="UP000301751">
    <property type="component" value="Unassembled WGS sequence"/>
</dbReference>
<accession>A0A480ANK2</accession>
<organism evidence="3 4">
    <name type="scientific">Pseudaquabacterium pictum</name>
    <dbReference type="NCBI Taxonomy" id="2315236"/>
    <lineage>
        <taxon>Bacteria</taxon>
        <taxon>Pseudomonadati</taxon>
        <taxon>Pseudomonadota</taxon>
        <taxon>Betaproteobacteria</taxon>
        <taxon>Burkholderiales</taxon>
        <taxon>Sphaerotilaceae</taxon>
        <taxon>Pseudaquabacterium</taxon>
    </lineage>
</organism>
<dbReference type="AlphaFoldDB" id="A0A480ANK2"/>
<dbReference type="Gene3D" id="3.10.20.30">
    <property type="match status" value="1"/>
</dbReference>
<dbReference type="RefSeq" id="WP_137731369.1">
    <property type="nucleotide sequence ID" value="NZ_BJCL01000001.1"/>
</dbReference>
<dbReference type="CDD" id="cd00207">
    <property type="entry name" value="fer2"/>
    <property type="match status" value="1"/>
</dbReference>
<dbReference type="Pfam" id="PF00175">
    <property type="entry name" value="NAD_binding_1"/>
    <property type="match status" value="1"/>
</dbReference>
<evidence type="ECO:0000313" key="4">
    <source>
        <dbReference type="Proteomes" id="UP000301751"/>
    </source>
</evidence>
<name>A0A480ANK2_9BURK</name>
<dbReference type="GO" id="GO:0051537">
    <property type="term" value="F:2 iron, 2 sulfur cluster binding"/>
    <property type="evidence" value="ECO:0007669"/>
    <property type="project" value="InterPro"/>
</dbReference>
<dbReference type="PROSITE" id="PS51085">
    <property type="entry name" value="2FE2S_FER_2"/>
    <property type="match status" value="1"/>
</dbReference>
<dbReference type="Pfam" id="PF00111">
    <property type="entry name" value="Fer2"/>
    <property type="match status" value="1"/>
</dbReference>
<comment type="caution">
    <text evidence="3">The sequence shown here is derived from an EMBL/GenBank/DDBJ whole genome shotgun (WGS) entry which is preliminary data.</text>
</comment>
<dbReference type="Gene3D" id="2.40.30.10">
    <property type="entry name" value="Translation factors"/>
    <property type="match status" value="1"/>
</dbReference>
<sequence length="327" mass="35336">MRISQDWQTATVRRSTPLSPTVRELELLPDAGCSRPAPGSHLPIRLTTADGRRLTRQYSLLGRSDDGLAWRIAVKRCQPSRGGSAAVHALVAGDVLQVLPPQNHFELSVRAPQHLLVAGGIGITPILGMAQALVARGADVRLLYAVRSADDLVYADLLRALLGERLQTFVSSQGQRLDIAAEVARLQPDAQLLLCGPAGLTRAAQAAWHAGGRPAHRLRFETFGAVATEAEPFWVDLPRHNLRFQVATDQTLLQALDANGIATLSDCQRGECGLCAMDVLEVQGRVDHHDVFLSPAERDANRRLCACVSRVRGGGIVLDTAYRPDPA</sequence>
<dbReference type="SUPFAM" id="SSF52343">
    <property type="entry name" value="Ferredoxin reductase-like, C-terminal NADP-linked domain"/>
    <property type="match status" value="1"/>
</dbReference>
<dbReference type="SUPFAM" id="SSF63380">
    <property type="entry name" value="Riboflavin synthase domain-like"/>
    <property type="match status" value="1"/>
</dbReference>
<dbReference type="CDD" id="cd06185">
    <property type="entry name" value="PDR_like"/>
    <property type="match status" value="1"/>
</dbReference>
<evidence type="ECO:0000313" key="3">
    <source>
        <dbReference type="EMBL" id="GCL61642.1"/>
    </source>
</evidence>
<dbReference type="PROSITE" id="PS00197">
    <property type="entry name" value="2FE2S_FER_1"/>
    <property type="match status" value="1"/>
</dbReference>
<protein>
    <submittedName>
        <fullName evidence="3">Diguanylate cyclase</fullName>
    </submittedName>
</protein>
<dbReference type="InterPro" id="IPR001433">
    <property type="entry name" value="OxRdtase_FAD/NAD-bd"/>
</dbReference>
<dbReference type="InterPro" id="IPR006058">
    <property type="entry name" value="2Fe2S_fd_BS"/>
</dbReference>
<dbReference type="InterPro" id="IPR017938">
    <property type="entry name" value="Riboflavin_synthase-like_b-brl"/>
</dbReference>
<dbReference type="InterPro" id="IPR001041">
    <property type="entry name" value="2Fe-2S_ferredoxin-type"/>
</dbReference>
<feature type="domain" description="2Fe-2S ferredoxin-type" evidence="1">
    <location>
        <begin position="233"/>
        <end position="324"/>
    </location>
</feature>
<dbReference type="SUPFAM" id="SSF54292">
    <property type="entry name" value="2Fe-2S ferredoxin-like"/>
    <property type="match status" value="1"/>
</dbReference>
<dbReference type="EMBL" id="BJCL01000001">
    <property type="protein sequence ID" value="GCL61642.1"/>
    <property type="molecule type" value="Genomic_DNA"/>
</dbReference>
<dbReference type="InterPro" id="IPR050415">
    <property type="entry name" value="MRET"/>
</dbReference>
<evidence type="ECO:0000259" key="1">
    <source>
        <dbReference type="PROSITE" id="PS51085"/>
    </source>
</evidence>